<dbReference type="Proteomes" id="UP000887013">
    <property type="component" value="Unassembled WGS sequence"/>
</dbReference>
<protein>
    <submittedName>
        <fullName evidence="2">Uncharacterized protein</fullName>
    </submittedName>
</protein>
<organism evidence="2 3">
    <name type="scientific">Nephila pilipes</name>
    <name type="common">Giant wood spider</name>
    <name type="synonym">Nephila maculata</name>
    <dbReference type="NCBI Taxonomy" id="299642"/>
    <lineage>
        <taxon>Eukaryota</taxon>
        <taxon>Metazoa</taxon>
        <taxon>Ecdysozoa</taxon>
        <taxon>Arthropoda</taxon>
        <taxon>Chelicerata</taxon>
        <taxon>Arachnida</taxon>
        <taxon>Araneae</taxon>
        <taxon>Araneomorphae</taxon>
        <taxon>Entelegynae</taxon>
        <taxon>Araneoidea</taxon>
        <taxon>Nephilidae</taxon>
        <taxon>Nephila</taxon>
    </lineage>
</organism>
<feature type="region of interest" description="Disordered" evidence="1">
    <location>
        <begin position="102"/>
        <end position="142"/>
    </location>
</feature>
<dbReference type="AlphaFoldDB" id="A0A8X6QU45"/>
<gene>
    <name evidence="2" type="ORF">NPIL_472761</name>
</gene>
<feature type="region of interest" description="Disordered" evidence="1">
    <location>
        <begin position="1"/>
        <end position="60"/>
    </location>
</feature>
<name>A0A8X6QU45_NEPPI</name>
<comment type="caution">
    <text evidence="2">The sequence shown here is derived from an EMBL/GenBank/DDBJ whole genome shotgun (WGS) entry which is preliminary data.</text>
</comment>
<dbReference type="EMBL" id="BMAW01132837">
    <property type="protein sequence ID" value="GFU45197.1"/>
    <property type="molecule type" value="Genomic_DNA"/>
</dbReference>
<sequence>MADAGCPGITLFTHQTPAHGAGADKAPTGGADERAAPADPEMYGGSRCRQRPPPGYSGAEVRKRVRLVDIMAPKRRDMVSAELCGARGDYADECAGSGYVPRVIGTDDPSGLHHSSTTKRNGAGAEQPSYEPVPSDGAAPMT</sequence>
<evidence type="ECO:0000313" key="3">
    <source>
        <dbReference type="Proteomes" id="UP000887013"/>
    </source>
</evidence>
<evidence type="ECO:0000256" key="1">
    <source>
        <dbReference type="SAM" id="MobiDB-lite"/>
    </source>
</evidence>
<reference evidence="2" key="1">
    <citation type="submission" date="2020-08" db="EMBL/GenBank/DDBJ databases">
        <title>Multicomponent nature underlies the extraordinary mechanical properties of spider dragline silk.</title>
        <authorList>
            <person name="Kono N."/>
            <person name="Nakamura H."/>
            <person name="Mori M."/>
            <person name="Yoshida Y."/>
            <person name="Ohtoshi R."/>
            <person name="Malay A.D."/>
            <person name="Moran D.A.P."/>
            <person name="Tomita M."/>
            <person name="Numata K."/>
            <person name="Arakawa K."/>
        </authorList>
    </citation>
    <scope>NUCLEOTIDE SEQUENCE</scope>
</reference>
<keyword evidence="3" id="KW-1185">Reference proteome</keyword>
<proteinExistence type="predicted"/>
<accession>A0A8X6QU45</accession>
<evidence type="ECO:0000313" key="2">
    <source>
        <dbReference type="EMBL" id="GFU45197.1"/>
    </source>
</evidence>